<organism evidence="1">
    <name type="scientific">marine sediment metagenome</name>
    <dbReference type="NCBI Taxonomy" id="412755"/>
    <lineage>
        <taxon>unclassified sequences</taxon>
        <taxon>metagenomes</taxon>
        <taxon>ecological metagenomes</taxon>
    </lineage>
</organism>
<accession>A0A0F8YV16</accession>
<protein>
    <submittedName>
        <fullName evidence="1">Uncharacterized protein</fullName>
    </submittedName>
</protein>
<comment type="caution">
    <text evidence="1">The sequence shown here is derived from an EMBL/GenBank/DDBJ whole genome shotgun (WGS) entry which is preliminary data.</text>
</comment>
<dbReference type="AlphaFoldDB" id="A0A0F8YV16"/>
<proteinExistence type="predicted"/>
<evidence type="ECO:0000313" key="1">
    <source>
        <dbReference type="EMBL" id="KKK85302.1"/>
    </source>
</evidence>
<reference evidence="1" key="1">
    <citation type="journal article" date="2015" name="Nature">
        <title>Complex archaea that bridge the gap between prokaryotes and eukaryotes.</title>
        <authorList>
            <person name="Spang A."/>
            <person name="Saw J.H."/>
            <person name="Jorgensen S.L."/>
            <person name="Zaremba-Niedzwiedzka K."/>
            <person name="Martijn J."/>
            <person name="Lind A.E."/>
            <person name="van Eijk R."/>
            <person name="Schleper C."/>
            <person name="Guy L."/>
            <person name="Ettema T.J."/>
        </authorList>
    </citation>
    <scope>NUCLEOTIDE SEQUENCE</scope>
</reference>
<name>A0A0F8YV16_9ZZZZ</name>
<sequence length="81" mass="8802">MTTASEWADKITDAAKSVPGSLSWDEVHCLIFEALCKAEADGFRRGLEKAVHFIINGTLLPAVVAGQIADALHTYMEKPDE</sequence>
<dbReference type="EMBL" id="LAZR01051371">
    <property type="protein sequence ID" value="KKK85302.1"/>
    <property type="molecule type" value="Genomic_DNA"/>
</dbReference>
<gene>
    <name evidence="1" type="ORF">LCGC14_2774670</name>
</gene>